<accession>A0A3E3E955</accession>
<comment type="subcellular location">
    <subcellularLocation>
        <location evidence="1">Cell membrane</location>
    </subcellularLocation>
</comment>
<evidence type="ECO:0000313" key="14">
    <source>
        <dbReference type="Proteomes" id="UP000261032"/>
    </source>
</evidence>
<evidence type="ECO:0000256" key="8">
    <source>
        <dbReference type="ARBA" id="ARBA00023316"/>
    </source>
</evidence>
<evidence type="ECO:0000256" key="6">
    <source>
        <dbReference type="ARBA" id="ARBA00022984"/>
    </source>
</evidence>
<evidence type="ECO:0000256" key="7">
    <source>
        <dbReference type="ARBA" id="ARBA00023136"/>
    </source>
</evidence>
<keyword evidence="5" id="KW-0133">Cell shape</keyword>
<keyword evidence="11" id="KW-1133">Transmembrane helix</keyword>
<dbReference type="Pfam" id="PF00912">
    <property type="entry name" value="Transgly"/>
    <property type="match status" value="1"/>
</dbReference>
<keyword evidence="3" id="KW-0328">Glycosyltransferase</keyword>
<gene>
    <name evidence="13" type="ORF">DXB93_16440</name>
</gene>
<protein>
    <recommendedName>
        <fullName evidence="9">peptidoglycan glycosyltransferase</fullName>
        <ecNumber evidence="9">2.4.99.28</ecNumber>
    </recommendedName>
</protein>
<dbReference type="InterPro" id="IPR050396">
    <property type="entry name" value="Glycosyltr_51/Transpeptidase"/>
</dbReference>
<comment type="caution">
    <text evidence="13">The sequence shown here is derived from an EMBL/GenBank/DDBJ whole genome shotgun (WGS) entry which is preliminary data.</text>
</comment>
<proteinExistence type="predicted"/>
<dbReference type="SUPFAM" id="SSF53955">
    <property type="entry name" value="Lysozyme-like"/>
    <property type="match status" value="1"/>
</dbReference>
<dbReference type="Proteomes" id="UP000261032">
    <property type="component" value="Unassembled WGS sequence"/>
</dbReference>
<keyword evidence="11" id="KW-0812">Transmembrane</keyword>
<reference evidence="13 14" key="1">
    <citation type="submission" date="2018-08" db="EMBL/GenBank/DDBJ databases">
        <title>A genome reference for cultivated species of the human gut microbiota.</title>
        <authorList>
            <person name="Zou Y."/>
            <person name="Xue W."/>
            <person name="Luo G."/>
        </authorList>
    </citation>
    <scope>NUCLEOTIDE SEQUENCE [LARGE SCALE GENOMIC DNA]</scope>
    <source>
        <strain evidence="13 14">OM06-4</strain>
    </source>
</reference>
<evidence type="ECO:0000256" key="4">
    <source>
        <dbReference type="ARBA" id="ARBA00022679"/>
    </source>
</evidence>
<dbReference type="GO" id="GO:0008360">
    <property type="term" value="P:regulation of cell shape"/>
    <property type="evidence" value="ECO:0007669"/>
    <property type="project" value="UniProtKB-KW"/>
</dbReference>
<keyword evidence="4 13" id="KW-0808">Transferase</keyword>
<dbReference type="GO" id="GO:0005886">
    <property type="term" value="C:plasma membrane"/>
    <property type="evidence" value="ECO:0007669"/>
    <property type="project" value="UniProtKB-SubCell"/>
</dbReference>
<dbReference type="InterPro" id="IPR023346">
    <property type="entry name" value="Lysozyme-like_dom_sf"/>
</dbReference>
<dbReference type="InterPro" id="IPR001264">
    <property type="entry name" value="Glyco_trans_51"/>
</dbReference>
<dbReference type="GO" id="GO:0030288">
    <property type="term" value="C:outer membrane-bounded periplasmic space"/>
    <property type="evidence" value="ECO:0007669"/>
    <property type="project" value="TreeGrafter"/>
</dbReference>
<evidence type="ECO:0000256" key="11">
    <source>
        <dbReference type="SAM" id="Phobius"/>
    </source>
</evidence>
<dbReference type="AlphaFoldDB" id="A0A3E3E955"/>
<evidence type="ECO:0000256" key="9">
    <source>
        <dbReference type="ARBA" id="ARBA00044770"/>
    </source>
</evidence>
<dbReference type="Gene3D" id="1.10.3810.10">
    <property type="entry name" value="Biosynthetic peptidoglycan transglycosylase-like"/>
    <property type="match status" value="1"/>
</dbReference>
<dbReference type="GO" id="GO:0071555">
    <property type="term" value="P:cell wall organization"/>
    <property type="evidence" value="ECO:0007669"/>
    <property type="project" value="UniProtKB-KW"/>
</dbReference>
<evidence type="ECO:0000259" key="12">
    <source>
        <dbReference type="Pfam" id="PF00912"/>
    </source>
</evidence>
<feature type="domain" description="Glycosyl transferase family 51" evidence="12">
    <location>
        <begin position="48"/>
        <end position="198"/>
    </location>
</feature>
<dbReference type="EC" id="2.4.99.28" evidence="9"/>
<evidence type="ECO:0000313" key="13">
    <source>
        <dbReference type="EMBL" id="RGD79106.1"/>
    </source>
</evidence>
<dbReference type="GO" id="GO:0009252">
    <property type="term" value="P:peptidoglycan biosynthetic process"/>
    <property type="evidence" value="ECO:0007669"/>
    <property type="project" value="UniProtKB-KW"/>
</dbReference>
<keyword evidence="8" id="KW-0961">Cell wall biogenesis/degradation</keyword>
<sequence>MKKVISRLIIILFLAALTFLGYYGYRGYVMYQDTMEEKSLTVRVEELRSKDNYVKLEQISSIYQELVIESEDKRFYQHGPVDYIGLARAMVTNVVTMSFKEGGSTITQQLAKNLCLSFEKSLDRKIAEVFIAQKLEDDYTKDEILEMYLNITYLGEGNYGIKEASNYYYNIEPIELNEEQAKVLVKTLKAPSVYNPSKLAEN</sequence>
<dbReference type="RefSeq" id="WP_003535927.1">
    <property type="nucleotide sequence ID" value="NZ_AP031443.1"/>
</dbReference>
<dbReference type="PANTHER" id="PTHR32282:SF11">
    <property type="entry name" value="PENICILLIN-BINDING PROTEIN 1B"/>
    <property type="match status" value="1"/>
</dbReference>
<dbReference type="GeneID" id="64194828"/>
<keyword evidence="7 11" id="KW-0472">Membrane</keyword>
<comment type="catalytic activity">
    <reaction evidence="10">
        <text>[GlcNAc-(1-&gt;4)-Mur2Ac(oyl-L-Ala-gamma-D-Glu-L-Lys-D-Ala-D-Ala)](n)-di-trans,octa-cis-undecaprenyl diphosphate + beta-D-GlcNAc-(1-&gt;4)-Mur2Ac(oyl-L-Ala-gamma-D-Glu-L-Lys-D-Ala-D-Ala)-di-trans,octa-cis-undecaprenyl diphosphate = [GlcNAc-(1-&gt;4)-Mur2Ac(oyl-L-Ala-gamma-D-Glu-L-Lys-D-Ala-D-Ala)](n+1)-di-trans,octa-cis-undecaprenyl diphosphate + di-trans,octa-cis-undecaprenyl diphosphate + H(+)</text>
        <dbReference type="Rhea" id="RHEA:23708"/>
        <dbReference type="Rhea" id="RHEA-COMP:9602"/>
        <dbReference type="Rhea" id="RHEA-COMP:9603"/>
        <dbReference type="ChEBI" id="CHEBI:15378"/>
        <dbReference type="ChEBI" id="CHEBI:58405"/>
        <dbReference type="ChEBI" id="CHEBI:60033"/>
        <dbReference type="ChEBI" id="CHEBI:78435"/>
        <dbReference type="EC" id="2.4.99.28"/>
    </reaction>
</comment>
<feature type="transmembrane region" description="Helical" evidence="11">
    <location>
        <begin position="7"/>
        <end position="25"/>
    </location>
</feature>
<evidence type="ECO:0000256" key="1">
    <source>
        <dbReference type="ARBA" id="ARBA00004236"/>
    </source>
</evidence>
<evidence type="ECO:0000256" key="2">
    <source>
        <dbReference type="ARBA" id="ARBA00022475"/>
    </source>
</evidence>
<keyword evidence="6" id="KW-0573">Peptidoglycan synthesis</keyword>
<name>A0A3E3E955_9FIRM</name>
<dbReference type="InterPro" id="IPR036950">
    <property type="entry name" value="PBP_transglycosylase"/>
</dbReference>
<dbReference type="PANTHER" id="PTHR32282">
    <property type="entry name" value="BINDING PROTEIN TRANSPEPTIDASE, PUTATIVE-RELATED"/>
    <property type="match status" value="1"/>
</dbReference>
<keyword evidence="2" id="KW-1003">Cell membrane</keyword>
<organism evidence="13 14">
    <name type="scientific">Thomasclavelia ramosa</name>
    <dbReference type="NCBI Taxonomy" id="1547"/>
    <lineage>
        <taxon>Bacteria</taxon>
        <taxon>Bacillati</taxon>
        <taxon>Bacillota</taxon>
        <taxon>Erysipelotrichia</taxon>
        <taxon>Erysipelotrichales</taxon>
        <taxon>Coprobacillaceae</taxon>
        <taxon>Thomasclavelia</taxon>
    </lineage>
</organism>
<evidence type="ECO:0000256" key="3">
    <source>
        <dbReference type="ARBA" id="ARBA00022676"/>
    </source>
</evidence>
<evidence type="ECO:0000256" key="10">
    <source>
        <dbReference type="ARBA" id="ARBA00049902"/>
    </source>
</evidence>
<evidence type="ECO:0000256" key="5">
    <source>
        <dbReference type="ARBA" id="ARBA00022960"/>
    </source>
</evidence>
<dbReference type="EMBL" id="QUSL01000039">
    <property type="protein sequence ID" value="RGD79106.1"/>
    <property type="molecule type" value="Genomic_DNA"/>
</dbReference>
<dbReference type="GO" id="GO:0008955">
    <property type="term" value="F:peptidoglycan glycosyltransferase activity"/>
    <property type="evidence" value="ECO:0007669"/>
    <property type="project" value="UniProtKB-EC"/>
</dbReference>